<dbReference type="AlphaFoldDB" id="A0A412FGZ7"/>
<dbReference type="InterPro" id="IPR046342">
    <property type="entry name" value="CBS_dom_sf"/>
</dbReference>
<reference evidence="11 12" key="1">
    <citation type="submission" date="2018-08" db="EMBL/GenBank/DDBJ databases">
        <title>A genome reference for cultivated species of the human gut microbiota.</title>
        <authorList>
            <person name="Zou Y."/>
            <person name="Xue W."/>
            <person name="Luo G."/>
        </authorList>
    </citation>
    <scope>NUCLEOTIDE SEQUENCE [LARGE SCALE GENOMIC DNA]</scope>
    <source>
        <strain evidence="11 12">AF24-29</strain>
    </source>
</reference>
<keyword evidence="9" id="KW-1003">Cell membrane</keyword>
<protein>
    <recommendedName>
        <fullName evidence="9">Magnesium transporter MgtE</fullName>
    </recommendedName>
</protein>
<dbReference type="InterPro" id="IPR036739">
    <property type="entry name" value="SLC41_membr_dom_sf"/>
</dbReference>
<dbReference type="GO" id="GO:0046872">
    <property type="term" value="F:metal ion binding"/>
    <property type="evidence" value="ECO:0007669"/>
    <property type="project" value="UniProtKB-KW"/>
</dbReference>
<dbReference type="InterPro" id="IPR006667">
    <property type="entry name" value="SLC41_membr_dom"/>
</dbReference>
<keyword evidence="9" id="KW-0479">Metal-binding</keyword>
<evidence type="ECO:0000256" key="1">
    <source>
        <dbReference type="ARBA" id="ARBA00004141"/>
    </source>
</evidence>
<feature type="transmembrane region" description="Helical" evidence="9">
    <location>
        <begin position="355"/>
        <end position="374"/>
    </location>
</feature>
<dbReference type="PROSITE" id="PS51371">
    <property type="entry name" value="CBS"/>
    <property type="match status" value="2"/>
</dbReference>
<dbReference type="InterPro" id="IPR006668">
    <property type="entry name" value="Mg_transptr_MgtE_intracell_dom"/>
</dbReference>
<dbReference type="EMBL" id="QRUP01000032">
    <property type="protein sequence ID" value="RGR67417.1"/>
    <property type="molecule type" value="Genomic_DNA"/>
</dbReference>
<name>A0A412FGZ7_9FIRM</name>
<dbReference type="InterPro" id="IPR038076">
    <property type="entry name" value="MgtE_N_sf"/>
</dbReference>
<keyword evidence="8" id="KW-0129">CBS domain</keyword>
<keyword evidence="4 9" id="KW-0812">Transmembrane</keyword>
<keyword evidence="5 9" id="KW-0460">Magnesium</keyword>
<evidence type="ECO:0000256" key="8">
    <source>
        <dbReference type="PROSITE-ProRule" id="PRU00703"/>
    </source>
</evidence>
<evidence type="ECO:0000313" key="11">
    <source>
        <dbReference type="EMBL" id="RGR67417.1"/>
    </source>
</evidence>
<dbReference type="SUPFAM" id="SSF54631">
    <property type="entry name" value="CBS-domain pair"/>
    <property type="match status" value="1"/>
</dbReference>
<keyword evidence="12" id="KW-1185">Reference proteome</keyword>
<comment type="caution">
    <text evidence="11">The sequence shown here is derived from an EMBL/GenBank/DDBJ whole genome shotgun (WGS) entry which is preliminary data.</text>
</comment>
<comment type="caution">
    <text evidence="9">Lacks conserved residue(s) required for the propagation of feature annotation.</text>
</comment>
<proteinExistence type="inferred from homology"/>
<comment type="function">
    <text evidence="9">Acts as a magnesium transporter.</text>
</comment>
<feature type="domain" description="CBS" evidence="10">
    <location>
        <begin position="199"/>
        <end position="255"/>
    </location>
</feature>
<evidence type="ECO:0000256" key="6">
    <source>
        <dbReference type="ARBA" id="ARBA00022989"/>
    </source>
</evidence>
<dbReference type="SMART" id="SM00116">
    <property type="entry name" value="CBS"/>
    <property type="match status" value="2"/>
</dbReference>
<comment type="subcellular location">
    <subcellularLocation>
        <location evidence="9">Cell membrane</location>
        <topology evidence="9">Multi-pass membrane protein</topology>
    </subcellularLocation>
    <subcellularLocation>
        <location evidence="1">Membrane</location>
        <topology evidence="1">Multi-pass membrane protein</topology>
    </subcellularLocation>
</comment>
<dbReference type="Pfam" id="PF00571">
    <property type="entry name" value="CBS"/>
    <property type="match status" value="2"/>
</dbReference>
<dbReference type="Proteomes" id="UP000284178">
    <property type="component" value="Unassembled WGS sequence"/>
</dbReference>
<evidence type="ECO:0000256" key="5">
    <source>
        <dbReference type="ARBA" id="ARBA00022842"/>
    </source>
</evidence>
<dbReference type="GO" id="GO:0005886">
    <property type="term" value="C:plasma membrane"/>
    <property type="evidence" value="ECO:0007669"/>
    <property type="project" value="UniProtKB-SubCell"/>
</dbReference>
<dbReference type="InterPro" id="IPR000644">
    <property type="entry name" value="CBS_dom"/>
</dbReference>
<dbReference type="SMART" id="SM00924">
    <property type="entry name" value="MgtE_N"/>
    <property type="match status" value="1"/>
</dbReference>
<dbReference type="PANTHER" id="PTHR43773">
    <property type="entry name" value="MAGNESIUM TRANSPORTER MGTE"/>
    <property type="match status" value="1"/>
</dbReference>
<dbReference type="GeneID" id="83017090"/>
<dbReference type="InterPro" id="IPR006669">
    <property type="entry name" value="MgtE_transporter"/>
</dbReference>
<feature type="transmembrane region" description="Helical" evidence="9">
    <location>
        <begin position="281"/>
        <end position="301"/>
    </location>
</feature>
<evidence type="ECO:0000259" key="10">
    <source>
        <dbReference type="PROSITE" id="PS51371"/>
    </source>
</evidence>
<dbReference type="NCBIfam" id="TIGR00400">
    <property type="entry name" value="mgtE"/>
    <property type="match status" value="1"/>
</dbReference>
<organism evidence="11 12">
    <name type="scientific">Holdemania filiformis</name>
    <dbReference type="NCBI Taxonomy" id="61171"/>
    <lineage>
        <taxon>Bacteria</taxon>
        <taxon>Bacillati</taxon>
        <taxon>Bacillota</taxon>
        <taxon>Erysipelotrichia</taxon>
        <taxon>Erysipelotrichales</taxon>
        <taxon>Erysipelotrichaceae</taxon>
        <taxon>Holdemania</taxon>
    </lineage>
</organism>
<dbReference type="RefSeq" id="WP_117896247.1">
    <property type="nucleotide sequence ID" value="NZ_CABJCV010000032.1"/>
</dbReference>
<sequence>MKLEISKEELRNFLLHATDEQLAEMIEFIHPVDILEVIHEYKEDEDVIMKRLPSEILAEIVDEEEDEEKYGLLSHFSDTEQMVILEEMSSDEITDLVSVLDEAESEDVLSKMNVEDRQEVRELLSYDADTAGGLMATEFISLSQHMSVLQTLEYLQKAAQDAEMAYYLYVVDQSNVLTGVVSLREIVAHSFDTLIRDIANPNVISVPASTDQEEVARIFSKYSFLMMPVVDEHDHILGVITVDDVMDIIEEENTEDIHRLAQINEEEKVDGSLIESLKSRLPWLFINLLTAFLASSVVAVFSGTIEKVVALAAVNPIIAGMGGNAGTQSLTIVVRGIALGELTGDNARRVFFKEFGVGILSGVSIGLVVALICGVMQQNPIFGLVVGLAMLLNMAFATIAGYAVPVILKKINVDPALASSVFVTTVTDVLGFFFFLGLATLFLPYLI</sequence>
<evidence type="ECO:0000313" key="12">
    <source>
        <dbReference type="Proteomes" id="UP000284178"/>
    </source>
</evidence>
<keyword evidence="6 9" id="KW-1133">Transmembrane helix</keyword>
<dbReference type="GO" id="GO:0015095">
    <property type="term" value="F:magnesium ion transmembrane transporter activity"/>
    <property type="evidence" value="ECO:0007669"/>
    <property type="project" value="UniProtKB-UniRule"/>
</dbReference>
<evidence type="ECO:0000256" key="9">
    <source>
        <dbReference type="RuleBase" id="RU362011"/>
    </source>
</evidence>
<evidence type="ECO:0000256" key="4">
    <source>
        <dbReference type="ARBA" id="ARBA00022692"/>
    </source>
</evidence>
<dbReference type="Pfam" id="PF01769">
    <property type="entry name" value="MgtE"/>
    <property type="match status" value="1"/>
</dbReference>
<dbReference type="SUPFAM" id="SSF158791">
    <property type="entry name" value="MgtE N-terminal domain-like"/>
    <property type="match status" value="1"/>
</dbReference>
<dbReference type="SUPFAM" id="SSF161093">
    <property type="entry name" value="MgtE membrane domain-like"/>
    <property type="match status" value="1"/>
</dbReference>
<dbReference type="PANTHER" id="PTHR43773:SF1">
    <property type="entry name" value="MAGNESIUM TRANSPORTER MGTE"/>
    <property type="match status" value="1"/>
</dbReference>
<comment type="subunit">
    <text evidence="9">Homodimer.</text>
</comment>
<accession>A0A412FGZ7</accession>
<feature type="transmembrane region" description="Helical" evidence="9">
    <location>
        <begin position="416"/>
        <end position="443"/>
    </location>
</feature>
<comment type="similarity">
    <text evidence="2 9">Belongs to the SLC41A transporter family.</text>
</comment>
<evidence type="ECO:0000256" key="3">
    <source>
        <dbReference type="ARBA" id="ARBA00022448"/>
    </source>
</evidence>
<keyword evidence="3 9" id="KW-0813">Transport</keyword>
<dbReference type="Gene3D" id="1.10.357.20">
    <property type="entry name" value="SLC41 divalent cation transporters, integral membrane domain"/>
    <property type="match status" value="1"/>
</dbReference>
<dbReference type="Gene3D" id="3.10.580.10">
    <property type="entry name" value="CBS-domain"/>
    <property type="match status" value="1"/>
</dbReference>
<keyword evidence="7 9" id="KW-0472">Membrane</keyword>
<feature type="transmembrane region" description="Helical" evidence="9">
    <location>
        <begin position="381"/>
        <end position="404"/>
    </location>
</feature>
<gene>
    <name evidence="11" type="primary">mgtE</name>
    <name evidence="11" type="ORF">DWY25_16975</name>
</gene>
<feature type="domain" description="CBS" evidence="10">
    <location>
        <begin position="135"/>
        <end position="198"/>
    </location>
</feature>
<dbReference type="CDD" id="cd04606">
    <property type="entry name" value="CBS_pair_Mg_transporter"/>
    <property type="match status" value="1"/>
</dbReference>
<evidence type="ECO:0000256" key="7">
    <source>
        <dbReference type="ARBA" id="ARBA00023136"/>
    </source>
</evidence>
<dbReference type="Gene3D" id="1.25.60.10">
    <property type="entry name" value="MgtE N-terminal domain-like"/>
    <property type="match status" value="1"/>
</dbReference>
<evidence type="ECO:0000256" key="2">
    <source>
        <dbReference type="ARBA" id="ARBA00009749"/>
    </source>
</evidence>
<dbReference type="Pfam" id="PF03448">
    <property type="entry name" value="MgtE_N"/>
    <property type="match status" value="1"/>
</dbReference>